<accession>A0A2P8H0A7</accession>
<keyword evidence="2" id="KW-0238">DNA-binding</keyword>
<dbReference type="Pfam" id="PF26003">
    <property type="entry name" value="Integrase_N_phage"/>
    <property type="match status" value="1"/>
</dbReference>
<dbReference type="PANTHER" id="PTHR30349:SF64">
    <property type="entry name" value="PROPHAGE INTEGRASE INTD-RELATED"/>
    <property type="match status" value="1"/>
</dbReference>
<evidence type="ECO:0000313" key="6">
    <source>
        <dbReference type="EMBL" id="RUQ85979.1"/>
    </source>
</evidence>
<dbReference type="InterPro" id="IPR013762">
    <property type="entry name" value="Integrase-like_cat_sf"/>
</dbReference>
<dbReference type="InterPro" id="IPR011010">
    <property type="entry name" value="DNA_brk_join_enz"/>
</dbReference>
<dbReference type="CDD" id="cd00397">
    <property type="entry name" value="DNA_BRE_C"/>
    <property type="match status" value="1"/>
</dbReference>
<sequence>MSRIAKGSIRLEKSGRWSVRYINTVGKRVSGGTFTTKTDAARHLRTVLVDIERGEHVEKEKSRVLFSAVVDKVMVIRQTEVAPGTYRNDLSALRAVILPTFGSKRIGDIDEEEVDLWWAANAHRKASRQAAYQLLRKIMKKAVSWKYIRISPCNVEKKRGEQAHTTRPVFTVNQFLDVLEHTPLELQVVLWVTFSAHLRLGEVLGLNRGDFDKKTGVLTVQRQLTNIGSKSLRQTKTGRVKKLTLLPEGLEELRAYVDARNIFDLAPMFVGKKGDRLSHNALRSAFIKAREAAGVPTMHFHDIRHISLTHVAQNGATLKDVMHRGDHTTERMALVYQGTDAARDAQVAARAGIRRRA</sequence>
<dbReference type="EMBL" id="PYAU01000001">
    <property type="protein sequence ID" value="PSL39632.1"/>
    <property type="molecule type" value="Genomic_DNA"/>
</dbReference>
<evidence type="ECO:0000256" key="3">
    <source>
        <dbReference type="ARBA" id="ARBA00023172"/>
    </source>
</evidence>
<evidence type="ECO:0000313" key="5">
    <source>
        <dbReference type="EMBL" id="PSL39632.1"/>
    </source>
</evidence>
<dbReference type="EMBL" id="RZGY01000001">
    <property type="protein sequence ID" value="RUQ85979.1"/>
    <property type="molecule type" value="Genomic_DNA"/>
</dbReference>
<evidence type="ECO:0000256" key="2">
    <source>
        <dbReference type="ARBA" id="ARBA00023125"/>
    </source>
</evidence>
<dbReference type="InterPro" id="IPR058717">
    <property type="entry name" value="Phage_L5_Integrase_N"/>
</dbReference>
<dbReference type="Gene3D" id="1.10.443.10">
    <property type="entry name" value="Intergrase catalytic core"/>
    <property type="match status" value="1"/>
</dbReference>
<dbReference type="GO" id="GO:0015074">
    <property type="term" value="P:DNA integration"/>
    <property type="evidence" value="ECO:0007669"/>
    <property type="project" value="InterPro"/>
</dbReference>
<dbReference type="InterPro" id="IPR010998">
    <property type="entry name" value="Integrase_recombinase_N"/>
</dbReference>
<dbReference type="Proteomes" id="UP000268291">
    <property type="component" value="Unassembled WGS sequence"/>
</dbReference>
<comment type="similarity">
    <text evidence="1">Belongs to the 'phage' integrase family.</text>
</comment>
<reference evidence="6 8" key="2">
    <citation type="submission" date="2018-12" db="EMBL/GenBank/DDBJ databases">
        <authorList>
            <person name="hu s."/>
            <person name="Xu Y."/>
            <person name="Xu B."/>
            <person name="Li F."/>
        </authorList>
    </citation>
    <scope>NUCLEOTIDE SEQUENCE [LARGE SCALE GENOMIC DNA]</scope>
    <source>
        <strain evidence="6 8">KSW2-17</strain>
    </source>
</reference>
<dbReference type="Pfam" id="PF00589">
    <property type="entry name" value="Phage_integrase"/>
    <property type="match status" value="1"/>
</dbReference>
<dbReference type="GO" id="GO:0006310">
    <property type="term" value="P:DNA recombination"/>
    <property type="evidence" value="ECO:0007669"/>
    <property type="project" value="UniProtKB-KW"/>
</dbReference>
<dbReference type="Gene3D" id="1.10.150.130">
    <property type="match status" value="1"/>
</dbReference>
<dbReference type="InterPro" id="IPR002104">
    <property type="entry name" value="Integrase_catalytic"/>
</dbReference>
<evidence type="ECO:0000313" key="8">
    <source>
        <dbReference type="Proteomes" id="UP000268291"/>
    </source>
</evidence>
<dbReference type="OrthoDB" id="1822491at2"/>
<keyword evidence="3" id="KW-0233">DNA recombination</keyword>
<evidence type="ECO:0000256" key="1">
    <source>
        <dbReference type="ARBA" id="ARBA00008857"/>
    </source>
</evidence>
<dbReference type="AlphaFoldDB" id="A0A2P8H0A7"/>
<dbReference type="RefSeq" id="WP_106564469.1">
    <property type="nucleotide sequence ID" value="NZ_PYAU01000001.1"/>
</dbReference>
<keyword evidence="8" id="KW-1185">Reference proteome</keyword>
<comment type="caution">
    <text evidence="5">The sequence shown here is derived from an EMBL/GenBank/DDBJ whole genome shotgun (WGS) entry which is preliminary data.</text>
</comment>
<dbReference type="GO" id="GO:0003677">
    <property type="term" value="F:DNA binding"/>
    <property type="evidence" value="ECO:0007669"/>
    <property type="project" value="UniProtKB-KW"/>
</dbReference>
<feature type="domain" description="Tyr recombinase" evidence="4">
    <location>
        <begin position="161"/>
        <end position="349"/>
    </location>
</feature>
<proteinExistence type="inferred from homology"/>
<evidence type="ECO:0000259" key="4">
    <source>
        <dbReference type="PROSITE" id="PS51898"/>
    </source>
</evidence>
<dbReference type="SUPFAM" id="SSF56349">
    <property type="entry name" value="DNA breaking-rejoining enzymes"/>
    <property type="match status" value="1"/>
</dbReference>
<dbReference type="InterPro" id="IPR050090">
    <property type="entry name" value="Tyrosine_recombinase_XerCD"/>
</dbReference>
<protein>
    <submittedName>
        <fullName evidence="6">Site-specific integrase</fullName>
    </submittedName>
    <submittedName>
        <fullName evidence="5">Site-specific recombinase XerC</fullName>
    </submittedName>
</protein>
<dbReference type="PANTHER" id="PTHR30349">
    <property type="entry name" value="PHAGE INTEGRASE-RELATED"/>
    <property type="match status" value="1"/>
</dbReference>
<gene>
    <name evidence="5" type="ORF">CLV49_3276</name>
    <name evidence="6" type="ORF">ELQ93_02880</name>
</gene>
<name>A0A2P8H0A7_9MICO</name>
<organism evidence="5 7">
    <name type="scientific">Labedella gwakjiensis</name>
    <dbReference type="NCBI Taxonomy" id="390269"/>
    <lineage>
        <taxon>Bacteria</taxon>
        <taxon>Bacillati</taxon>
        <taxon>Actinomycetota</taxon>
        <taxon>Actinomycetes</taxon>
        <taxon>Micrococcales</taxon>
        <taxon>Microbacteriaceae</taxon>
        <taxon>Labedella</taxon>
    </lineage>
</organism>
<reference evidence="5 7" key="1">
    <citation type="submission" date="2018-03" db="EMBL/GenBank/DDBJ databases">
        <title>Genomic Encyclopedia of Archaeal and Bacterial Type Strains, Phase II (KMG-II): from individual species to whole genera.</title>
        <authorList>
            <person name="Goeker M."/>
        </authorList>
    </citation>
    <scope>NUCLEOTIDE SEQUENCE [LARGE SCALE GENOMIC DNA]</scope>
    <source>
        <strain evidence="5 7">DSM 21548</strain>
    </source>
</reference>
<dbReference type="PROSITE" id="PS51898">
    <property type="entry name" value="TYR_RECOMBINASE"/>
    <property type="match status" value="1"/>
</dbReference>
<evidence type="ECO:0000313" key="7">
    <source>
        <dbReference type="Proteomes" id="UP000241203"/>
    </source>
</evidence>
<dbReference type="Proteomes" id="UP000241203">
    <property type="component" value="Unassembled WGS sequence"/>
</dbReference>